<protein>
    <submittedName>
        <fullName evidence="1">Uncharacterized protein</fullName>
    </submittedName>
</protein>
<name>A0A0A3ANE4_9PAST</name>
<evidence type="ECO:0000313" key="2">
    <source>
        <dbReference type="Proteomes" id="UP000030554"/>
    </source>
</evidence>
<dbReference type="EMBL" id="JPJQ01000013">
    <property type="protein sequence ID" value="KGQ62994.1"/>
    <property type="molecule type" value="Genomic_DNA"/>
</dbReference>
<dbReference type="AlphaFoldDB" id="A0A0A3ANE4"/>
<evidence type="ECO:0000313" key="1">
    <source>
        <dbReference type="EMBL" id="KGQ62994.1"/>
    </source>
</evidence>
<sequence length="69" mass="8322">MLMGNHTEAYYRDEESVRFLNTDKYGKIKKDKVDQIKEYQNTIWDKFGPKTERINFKNNFILSNGEENK</sequence>
<dbReference type="Proteomes" id="UP000030554">
    <property type="component" value="Unassembled WGS sequence"/>
</dbReference>
<reference evidence="1 2" key="1">
    <citation type="submission" date="2014-07" db="EMBL/GenBank/DDBJ databases">
        <title>Chaperone-usher fimbriae in a diverse selection of Gallibacterium genomes.</title>
        <authorList>
            <person name="Kudirkiene E."/>
            <person name="Bager R.J."/>
            <person name="Johnson T.J."/>
            <person name="Bojesen A.M."/>
        </authorList>
    </citation>
    <scope>NUCLEOTIDE SEQUENCE [LARGE SCALE GENOMIC DNA]</scope>
    <source>
        <strain evidence="1 2">4895</strain>
    </source>
</reference>
<gene>
    <name evidence="1" type="ORF">IO48_02760</name>
</gene>
<organism evidence="1 2">
    <name type="scientific">Gallibacterium anatis 4895</name>
    <dbReference type="NCBI Taxonomy" id="1396510"/>
    <lineage>
        <taxon>Bacteria</taxon>
        <taxon>Pseudomonadati</taxon>
        <taxon>Pseudomonadota</taxon>
        <taxon>Gammaproteobacteria</taxon>
        <taxon>Pasteurellales</taxon>
        <taxon>Pasteurellaceae</taxon>
        <taxon>Gallibacterium</taxon>
    </lineage>
</organism>
<accession>A0A0A3ANE4</accession>
<comment type="caution">
    <text evidence="1">The sequence shown here is derived from an EMBL/GenBank/DDBJ whole genome shotgun (WGS) entry which is preliminary data.</text>
</comment>
<proteinExistence type="predicted"/>